<dbReference type="EMBL" id="JN638751">
    <property type="protein sequence ID" value="AEO93390.1"/>
    <property type="molecule type" value="Genomic_DNA"/>
</dbReference>
<dbReference type="Pfam" id="PF16473">
    <property type="entry name" value="Rv2179c-like"/>
    <property type="match status" value="1"/>
</dbReference>
<reference evidence="2 3" key="1">
    <citation type="submission" date="2011-09" db="EMBL/GenBank/DDBJ databases">
        <authorList>
            <person name="Pope W.H."/>
            <person name="Pedulla M.L."/>
            <person name="Ford M.E."/>
            <person name="Peebles C.L."/>
            <person name="Hatfull G.H."/>
            <person name="Hendrix R.W."/>
        </authorList>
    </citation>
    <scope>NUCLEOTIDE SEQUENCE [LARGE SCALE GENOMIC DNA]</scope>
    <source>
        <strain evidence="2">G</strain>
    </source>
</reference>
<dbReference type="Proteomes" id="UP000009273">
    <property type="component" value="Segment"/>
</dbReference>
<sequence length="194" mass="23248">MANKTRIYFDCEFTGLHQNTTMISIGLLADNGDYFYAEFNDYDRDQINDWLKDNVLANLFFLKQVEERQLVFPKSMKVEKYLMCGNTNQVVERLKEWLSKFEEIEIWSDCLSYDWVLFNQLFGGALNIPKNIYYIPFDICTLFKMKNVDPDISREEFGKNHIREDNYFKSNVKKHNSLWDAYLIEACYNRLEEK</sequence>
<feature type="domain" description="3'-5' exoribonuclease Rv2179c-like" evidence="1">
    <location>
        <begin position="6"/>
        <end position="182"/>
    </location>
</feature>
<dbReference type="Gene3D" id="3.30.420.10">
    <property type="entry name" value="Ribonuclease H-like superfamily/Ribonuclease H"/>
    <property type="match status" value="1"/>
</dbReference>
<protein>
    <submittedName>
        <fullName evidence="2">Gp128</fullName>
    </submittedName>
</protein>
<dbReference type="GeneID" id="18563346"/>
<gene>
    <name evidence="2" type="primary">128</name>
    <name evidence="2" type="ORF">G_128</name>
</gene>
<dbReference type="RefSeq" id="YP_009015431.1">
    <property type="nucleotide sequence ID" value="NC_023719.1"/>
</dbReference>
<name>G3MBJ0_9CAUD</name>
<dbReference type="InterPro" id="IPR036397">
    <property type="entry name" value="RNaseH_sf"/>
</dbReference>
<dbReference type="InterPro" id="IPR012337">
    <property type="entry name" value="RNaseH-like_sf"/>
</dbReference>
<dbReference type="SUPFAM" id="SSF53098">
    <property type="entry name" value="Ribonuclease H-like"/>
    <property type="match status" value="1"/>
</dbReference>
<organism evidence="2 3">
    <name type="scientific">Bacillus phage G</name>
    <dbReference type="NCBI Taxonomy" id="2884420"/>
    <lineage>
        <taxon>Viruses</taxon>
        <taxon>Duplodnaviria</taxon>
        <taxon>Heunggongvirae</taxon>
        <taxon>Uroviricota</taxon>
        <taxon>Caudoviricetes</taxon>
        <taxon>Donellivirus</taxon>
        <taxon>Donellivirus gee</taxon>
    </lineage>
</organism>
<proteinExistence type="predicted"/>
<dbReference type="InterPro" id="IPR033390">
    <property type="entry name" value="Rv2179c-like"/>
</dbReference>
<dbReference type="KEGG" id="vg:18563346"/>
<dbReference type="OrthoDB" id="10442at10239"/>
<evidence type="ECO:0000313" key="3">
    <source>
        <dbReference type="Proteomes" id="UP000009273"/>
    </source>
</evidence>
<dbReference type="GO" id="GO:0003676">
    <property type="term" value="F:nucleic acid binding"/>
    <property type="evidence" value="ECO:0007669"/>
    <property type="project" value="InterPro"/>
</dbReference>
<evidence type="ECO:0000313" key="2">
    <source>
        <dbReference type="EMBL" id="AEO93390.1"/>
    </source>
</evidence>
<evidence type="ECO:0000259" key="1">
    <source>
        <dbReference type="Pfam" id="PF16473"/>
    </source>
</evidence>
<accession>G3MBJ0</accession>
<keyword evidence="3" id="KW-1185">Reference proteome</keyword>